<dbReference type="KEGG" id="cnc:CNE_BB1p07610"/>
<gene>
    <name evidence="1" type="ordered locus">CNE_BB1p07610</name>
</gene>
<reference evidence="1 2" key="1">
    <citation type="journal article" date="2011" name="J. Bacteriol.">
        <title>Complete genome sequence of the type strain Cupriavidus necator N-1.</title>
        <authorList>
            <person name="Poehlein A."/>
            <person name="Kusian B."/>
            <person name="Friedrich B."/>
            <person name="Daniel R."/>
            <person name="Bowien B."/>
        </authorList>
    </citation>
    <scope>NUCLEOTIDE SEQUENCE [LARGE SCALE GENOMIC DNA]</scope>
    <source>
        <strain evidence="2">ATCC 43291 / DSM 13513 / CCUG 52238 / LMG 8453 / N-1</strain>
        <plasmid evidence="1 2">pBB1</plasmid>
    </source>
</reference>
<dbReference type="GeneID" id="34311663"/>
<evidence type="ECO:0000313" key="1">
    <source>
        <dbReference type="EMBL" id="AEI82178.1"/>
    </source>
</evidence>
<accession>F8GXV8</accession>
<name>F8GXV8_CUPNN</name>
<dbReference type="HOGENOM" id="CLU_2664941_0_0_4"/>
<evidence type="ECO:0000313" key="2">
    <source>
        <dbReference type="Proteomes" id="UP000006798"/>
    </source>
</evidence>
<sequence>MDILKELRVVFPGAQAWKAGYEALLARLLAEESHAPDEARKSGQTDPGLTGCPYADEVLLPALRTLGRFVDQESL</sequence>
<organism evidence="1 2">
    <name type="scientific">Cupriavidus necator (strain ATCC 43291 / DSM 13513 / CCUG 52238 / LMG 8453 / N-1)</name>
    <name type="common">Ralstonia eutropha</name>
    <dbReference type="NCBI Taxonomy" id="1042878"/>
    <lineage>
        <taxon>Bacteria</taxon>
        <taxon>Pseudomonadati</taxon>
        <taxon>Pseudomonadota</taxon>
        <taxon>Betaproteobacteria</taxon>
        <taxon>Burkholderiales</taxon>
        <taxon>Burkholderiaceae</taxon>
        <taxon>Cupriavidus</taxon>
    </lineage>
</organism>
<dbReference type="Proteomes" id="UP000006798">
    <property type="component" value="Plasmid pBB1"/>
</dbReference>
<proteinExistence type="predicted"/>
<protein>
    <submittedName>
        <fullName evidence="1">Uncharacterized protein</fullName>
    </submittedName>
</protein>
<dbReference type="AlphaFoldDB" id="F8GXV8"/>
<dbReference type="EMBL" id="CP002879">
    <property type="protein sequence ID" value="AEI82178.1"/>
    <property type="molecule type" value="Genomic_DNA"/>
</dbReference>
<geneLocation type="plasmid" evidence="1 2">
    <name>pBB1</name>
</geneLocation>
<keyword evidence="1" id="KW-0614">Plasmid</keyword>
<dbReference type="RefSeq" id="WP_013959213.1">
    <property type="nucleotide sequence ID" value="NC_015727.1"/>
</dbReference>